<dbReference type="InterPro" id="IPR058441">
    <property type="entry name" value="DUF8128"/>
</dbReference>
<dbReference type="Pfam" id="PF02534">
    <property type="entry name" value="T4SS-DNA_transf"/>
    <property type="match status" value="1"/>
</dbReference>
<gene>
    <name evidence="9" type="ORF">COU33_04590</name>
</gene>
<dbReference type="PANTHER" id="PTHR37937:SF1">
    <property type="entry name" value="CONJUGATIVE TRANSFER: DNA TRANSPORT"/>
    <property type="match status" value="1"/>
</dbReference>
<evidence type="ECO:0000256" key="6">
    <source>
        <dbReference type="ARBA" id="ARBA00023136"/>
    </source>
</evidence>
<protein>
    <recommendedName>
        <fullName evidence="8">DUF8128 domain-containing protein</fullName>
    </recommendedName>
</protein>
<proteinExistence type="inferred from homology"/>
<comment type="subcellular location">
    <subcellularLocation>
        <location evidence="1">Cell membrane</location>
        <topology evidence="1">Multi-pass membrane protein</topology>
    </subcellularLocation>
</comment>
<evidence type="ECO:0000256" key="7">
    <source>
        <dbReference type="SAM" id="Phobius"/>
    </source>
</evidence>
<reference evidence="10" key="1">
    <citation type="submission" date="2017-09" db="EMBL/GenBank/DDBJ databases">
        <title>Depth-based differentiation of microbial function through sediment-hosted aquifers and enrichment of novel symbionts in the deep terrestrial subsurface.</title>
        <authorList>
            <person name="Probst A.J."/>
            <person name="Ladd B."/>
            <person name="Jarett J.K."/>
            <person name="Geller-Mcgrath D.E."/>
            <person name="Sieber C.M.K."/>
            <person name="Emerson J.B."/>
            <person name="Anantharaman K."/>
            <person name="Thomas B.C."/>
            <person name="Malmstrom R."/>
            <person name="Stieglmeier M."/>
            <person name="Klingl A."/>
            <person name="Woyke T."/>
            <person name="Ryan C.M."/>
            <person name="Banfield J.F."/>
        </authorList>
    </citation>
    <scope>NUCLEOTIDE SEQUENCE [LARGE SCALE GENOMIC DNA]</scope>
</reference>
<keyword evidence="4 7" id="KW-0812">Transmembrane</keyword>
<evidence type="ECO:0000256" key="1">
    <source>
        <dbReference type="ARBA" id="ARBA00004651"/>
    </source>
</evidence>
<dbReference type="Gene3D" id="3.40.50.300">
    <property type="entry name" value="P-loop containing nucleotide triphosphate hydrolases"/>
    <property type="match status" value="2"/>
</dbReference>
<dbReference type="InterPro" id="IPR003688">
    <property type="entry name" value="TraG/VirD4"/>
</dbReference>
<feature type="domain" description="DUF8128" evidence="8">
    <location>
        <begin position="117"/>
        <end position="402"/>
    </location>
</feature>
<dbReference type="Proteomes" id="UP000229362">
    <property type="component" value="Unassembled WGS sequence"/>
</dbReference>
<keyword evidence="3" id="KW-1003">Cell membrane</keyword>
<dbReference type="GO" id="GO:0005886">
    <property type="term" value="C:plasma membrane"/>
    <property type="evidence" value="ECO:0007669"/>
    <property type="project" value="UniProtKB-SubCell"/>
</dbReference>
<keyword evidence="6 7" id="KW-0472">Membrane</keyword>
<feature type="transmembrane region" description="Helical" evidence="7">
    <location>
        <begin position="27"/>
        <end position="48"/>
    </location>
</feature>
<evidence type="ECO:0000256" key="5">
    <source>
        <dbReference type="ARBA" id="ARBA00022989"/>
    </source>
</evidence>
<evidence type="ECO:0000256" key="3">
    <source>
        <dbReference type="ARBA" id="ARBA00022475"/>
    </source>
</evidence>
<comment type="caution">
    <text evidence="9">The sequence shown here is derived from an EMBL/GenBank/DDBJ whole genome shotgun (WGS) entry which is preliminary data.</text>
</comment>
<sequence>MLMLQFTTIPNSGTSVSSRVLSSNQDLLFYMLIGVGLLFFSVGLLFILRSVLHGRSRASKAFRRAVLKIEVPKERKSEGQGGQTGGEDRLEHIKEEIGITEAFFSTVAGLRAQRGITKWLFGRDDTFAFEIVMHNGLIYFYMDVPRKLSGMISQQIQAQFPYAQVDQMTDYNLFSEKSTIIGAYLTQEKKHVFPFKTYKNMDADPLLGVLNVLSKIREGNDSAAIQFVIRSAHKKWRREGVRIVREVKKGEKFERVSSGSAFGSELRKLGKIGSDMMRSSKDTALPNQQYQLSGMEEEMLKGIEQKLSKGGLDASIRILSISDQESTAQIHLDTLVNAFTQYNLYRYGNSFKAVVPRNQAKLIRDFIYRSYNPKYTFVFNTEEMASMWHPPLHSTEVPNIKWLSGRNAPPPSNLPKEGLNLGFVEYRGSRQDVFLEIPDRRRHLYIIGKSGSGKSVTIAHLAIQDILEGKGVAVVDPHGDLVEAVLEHVPKHRADDVIIFNPSDLDRPLGLNMLEPKSEDQKDFAVQEMIGIFYKLFPPEMIGPMFEHNMRNVMLTLMADINNPGTVIDIPRMFTDDEYVQQYLKNVTDPVVRAFWEKEMAKTSDFHKSEMLGYLVSKVGRFVGNEMMRNIMGQQKSGFDFRDVMDKQKILLVNLAKGKTGEVNAKLLGLIVVAKLQMAAMGRADMLEEDRKDFYLYIDEFQNFITDSISTILSEARKYKLDLIVAHQYMGQLVDDKGKADVRDAILGNVGTMMSGRIGPDDAEILAKEFAPVFGSYDLLNAPQYSFYTKMLIKNQASKPFLLRAYPPKQGNRELADAITQLSRLKFGRDRRIVVAEIMERTKLDQPDKVGAAEAAEATL</sequence>
<name>A0A2M6W056_9BACT</name>
<evidence type="ECO:0000313" key="10">
    <source>
        <dbReference type="Proteomes" id="UP000229362"/>
    </source>
</evidence>
<dbReference type="PANTHER" id="PTHR37937">
    <property type="entry name" value="CONJUGATIVE TRANSFER: DNA TRANSPORT"/>
    <property type="match status" value="1"/>
</dbReference>
<evidence type="ECO:0000259" key="8">
    <source>
        <dbReference type="Pfam" id="PF26449"/>
    </source>
</evidence>
<dbReference type="CDD" id="cd01127">
    <property type="entry name" value="TrwB_TraG_TraD_VirD4"/>
    <property type="match status" value="1"/>
</dbReference>
<dbReference type="EMBL" id="PFBZ01000196">
    <property type="protein sequence ID" value="PIT86179.1"/>
    <property type="molecule type" value="Genomic_DNA"/>
</dbReference>
<dbReference type="Pfam" id="PF26449">
    <property type="entry name" value="DUF8128"/>
    <property type="match status" value="1"/>
</dbReference>
<dbReference type="InterPro" id="IPR027417">
    <property type="entry name" value="P-loop_NTPase"/>
</dbReference>
<accession>A0A2M6W056</accession>
<dbReference type="AlphaFoldDB" id="A0A2M6W056"/>
<evidence type="ECO:0000313" key="9">
    <source>
        <dbReference type="EMBL" id="PIT86179.1"/>
    </source>
</evidence>
<evidence type="ECO:0000256" key="4">
    <source>
        <dbReference type="ARBA" id="ARBA00022692"/>
    </source>
</evidence>
<comment type="similarity">
    <text evidence="2">Belongs to the VirD4/TraG family.</text>
</comment>
<dbReference type="SUPFAM" id="SSF52540">
    <property type="entry name" value="P-loop containing nucleoside triphosphate hydrolases"/>
    <property type="match status" value="1"/>
</dbReference>
<evidence type="ECO:0000256" key="2">
    <source>
        <dbReference type="ARBA" id="ARBA00008806"/>
    </source>
</evidence>
<dbReference type="InterPro" id="IPR051539">
    <property type="entry name" value="T4SS-coupling_protein"/>
</dbReference>
<keyword evidence="5 7" id="KW-1133">Transmembrane helix</keyword>
<organism evidence="9 10">
    <name type="scientific">Candidatus Magasanikbacteria bacterium CG10_big_fil_rev_8_21_14_0_10_43_6</name>
    <dbReference type="NCBI Taxonomy" id="1974650"/>
    <lineage>
        <taxon>Bacteria</taxon>
        <taxon>Candidatus Magasanikiibacteriota</taxon>
    </lineage>
</organism>